<dbReference type="EMBL" id="PGFE01000001">
    <property type="protein sequence ID" value="PJJ77586.1"/>
    <property type="molecule type" value="Genomic_DNA"/>
</dbReference>
<name>A0A2M9D062_9CELL</name>
<evidence type="ECO:0000256" key="3">
    <source>
        <dbReference type="ARBA" id="ARBA00022679"/>
    </source>
</evidence>
<comment type="caution">
    <text evidence="9">The sequence shown here is derived from an EMBL/GenBank/DDBJ whole genome shotgun (WGS) entry which is preliminary data.</text>
</comment>
<accession>A0A2M9D062</accession>
<evidence type="ECO:0000256" key="7">
    <source>
        <dbReference type="SAM" id="Phobius"/>
    </source>
</evidence>
<evidence type="ECO:0000256" key="1">
    <source>
        <dbReference type="ARBA" id="ARBA00004141"/>
    </source>
</evidence>
<proteinExistence type="predicted"/>
<dbReference type="RefSeq" id="WP_100421943.1">
    <property type="nucleotide sequence ID" value="NZ_BOOX01000003.1"/>
</dbReference>
<dbReference type="PANTHER" id="PTHR43867:SF2">
    <property type="entry name" value="CELLULOSE SYNTHASE CATALYTIC SUBUNIT A [UDP-FORMING]"/>
    <property type="match status" value="1"/>
</dbReference>
<keyword evidence="10" id="KW-1185">Reference proteome</keyword>
<dbReference type="InterPro" id="IPR050321">
    <property type="entry name" value="Glycosyltr_2/OpgH_subfam"/>
</dbReference>
<keyword evidence="2" id="KW-0328">Glycosyltransferase</keyword>
<dbReference type="PANTHER" id="PTHR43867">
    <property type="entry name" value="CELLULOSE SYNTHASE CATALYTIC SUBUNIT A [UDP-FORMING]"/>
    <property type="match status" value="1"/>
</dbReference>
<feature type="transmembrane region" description="Helical" evidence="7">
    <location>
        <begin position="392"/>
        <end position="413"/>
    </location>
</feature>
<dbReference type="OrthoDB" id="9806824at2"/>
<evidence type="ECO:0000313" key="10">
    <source>
        <dbReference type="Proteomes" id="UP000231693"/>
    </source>
</evidence>
<reference evidence="9 10" key="1">
    <citation type="submission" date="2017-11" db="EMBL/GenBank/DDBJ databases">
        <title>Genomic Encyclopedia of Archaeal and Bacterial Type Strains, Phase II (KMG-II): From Individual Species to Whole Genera.</title>
        <authorList>
            <person name="Goeker M."/>
        </authorList>
    </citation>
    <scope>NUCLEOTIDE SEQUENCE [LARGE SCALE GENOMIC DNA]</scope>
    <source>
        <strain evidence="9 10">DSM 25478</strain>
    </source>
</reference>
<dbReference type="SUPFAM" id="SSF53448">
    <property type="entry name" value="Nucleotide-diphospho-sugar transferases"/>
    <property type="match status" value="1"/>
</dbReference>
<keyword evidence="3 9" id="KW-0808">Transferase</keyword>
<keyword evidence="4 7" id="KW-0812">Transmembrane</keyword>
<gene>
    <name evidence="9" type="ORF">CLV28_0808</name>
</gene>
<protein>
    <submittedName>
        <fullName evidence="9">Cellulose synthase/poly-beta-1,6-N-acetylglucosamine synthase-like glycosyltransferase</fullName>
    </submittedName>
</protein>
<evidence type="ECO:0000259" key="8">
    <source>
        <dbReference type="Pfam" id="PF13632"/>
    </source>
</evidence>
<keyword evidence="5 7" id="KW-1133">Transmembrane helix</keyword>
<keyword evidence="6 7" id="KW-0472">Membrane</keyword>
<dbReference type="Gene3D" id="3.90.550.10">
    <property type="entry name" value="Spore Coat Polysaccharide Biosynthesis Protein SpsA, Chain A"/>
    <property type="match status" value="1"/>
</dbReference>
<feature type="domain" description="Glycosyltransferase 2-like" evidence="8">
    <location>
        <begin position="154"/>
        <end position="363"/>
    </location>
</feature>
<dbReference type="GO" id="GO:0005886">
    <property type="term" value="C:plasma membrane"/>
    <property type="evidence" value="ECO:0007669"/>
    <property type="project" value="TreeGrafter"/>
</dbReference>
<evidence type="ECO:0000256" key="2">
    <source>
        <dbReference type="ARBA" id="ARBA00022676"/>
    </source>
</evidence>
<dbReference type="Proteomes" id="UP000231693">
    <property type="component" value="Unassembled WGS sequence"/>
</dbReference>
<dbReference type="GO" id="GO:0016758">
    <property type="term" value="F:hexosyltransferase activity"/>
    <property type="evidence" value="ECO:0007669"/>
    <property type="project" value="TreeGrafter"/>
</dbReference>
<dbReference type="Pfam" id="PF13632">
    <property type="entry name" value="Glyco_trans_2_3"/>
    <property type="match status" value="1"/>
</dbReference>
<evidence type="ECO:0000313" key="9">
    <source>
        <dbReference type="EMBL" id="PJJ77586.1"/>
    </source>
</evidence>
<comment type="subcellular location">
    <subcellularLocation>
        <location evidence="1">Membrane</location>
        <topology evidence="1">Multi-pass membrane protein</topology>
    </subcellularLocation>
</comment>
<organism evidence="9 10">
    <name type="scientific">Sediminihabitans luteus</name>
    <dbReference type="NCBI Taxonomy" id="1138585"/>
    <lineage>
        <taxon>Bacteria</taxon>
        <taxon>Bacillati</taxon>
        <taxon>Actinomycetota</taxon>
        <taxon>Actinomycetes</taxon>
        <taxon>Micrococcales</taxon>
        <taxon>Cellulomonadaceae</taxon>
        <taxon>Sediminihabitans</taxon>
    </lineage>
</organism>
<feature type="transmembrane region" description="Helical" evidence="7">
    <location>
        <begin position="12"/>
        <end position="38"/>
    </location>
</feature>
<evidence type="ECO:0000256" key="4">
    <source>
        <dbReference type="ARBA" id="ARBA00022692"/>
    </source>
</evidence>
<feature type="transmembrane region" description="Helical" evidence="7">
    <location>
        <begin position="359"/>
        <end position="380"/>
    </location>
</feature>
<dbReference type="AlphaFoldDB" id="A0A2M9D062"/>
<evidence type="ECO:0000256" key="5">
    <source>
        <dbReference type="ARBA" id="ARBA00022989"/>
    </source>
</evidence>
<dbReference type="InterPro" id="IPR001173">
    <property type="entry name" value="Glyco_trans_2-like"/>
</dbReference>
<feature type="transmembrane region" description="Helical" evidence="7">
    <location>
        <begin position="328"/>
        <end position="353"/>
    </location>
</feature>
<sequence length="455" mass="50286">MSAFSLFTGIPLIPAIVLSVLLAVALGAVAWTLLLVVLAARERRRRRRADRTPRADESDFMWVFVVPAMDEEVTIADSVGRLADVRATHRRIVVVDDASADATPTVLAGLDVPDLRVVRRELPEARIGKAAVLDLAWRMIGEELAGVPRDRVIVGVVDADGRLDPGAPSVLAQHFADPRVGGVQTLVRIYNQTGYLTWAQGLEFSVFGRVMQLARSWWGTANMGGNGQFNRLSALDDLVVDEQMPEGVARGPWRDKLTEDQDLGVRMVQAGWRGEQTNAAVVEQQGVPNLRRLYRQRTRWAQGGWQVVPDVLGVRRMRHVSLVARLDAVMYLLTPVVQAAVAVGMTMTFWYWVVEDVAILPRVIPAMVLFVVAALGPAPLGVLLRGGTRREVATALIVVLPYMLYSLITYPVVWRALGRQLLRRHGWAKTAREPIVVDDGPRLLPDVEPERLPAV</sequence>
<dbReference type="InterPro" id="IPR029044">
    <property type="entry name" value="Nucleotide-diphossugar_trans"/>
</dbReference>
<evidence type="ECO:0000256" key="6">
    <source>
        <dbReference type="ARBA" id="ARBA00023136"/>
    </source>
</evidence>